<keyword evidence="8" id="KW-1185">Reference proteome</keyword>
<feature type="transmembrane region" description="Helical" evidence="5">
    <location>
        <begin position="47"/>
        <end position="69"/>
    </location>
</feature>
<name>A0A449B3L7_9BACT</name>
<dbReference type="AlphaFoldDB" id="A0A449B3L7"/>
<feature type="domain" description="RDD" evidence="6">
    <location>
        <begin position="7"/>
        <end position="180"/>
    </location>
</feature>
<comment type="subcellular location">
    <subcellularLocation>
        <location evidence="1">Membrane</location>
        <topology evidence="1">Multi-pass membrane protein</topology>
    </subcellularLocation>
</comment>
<evidence type="ECO:0000256" key="2">
    <source>
        <dbReference type="ARBA" id="ARBA00022692"/>
    </source>
</evidence>
<evidence type="ECO:0000313" key="8">
    <source>
        <dbReference type="Proteomes" id="UP000290243"/>
    </source>
</evidence>
<dbReference type="InterPro" id="IPR010432">
    <property type="entry name" value="RDD"/>
</dbReference>
<keyword evidence="3 5" id="KW-1133">Transmembrane helix</keyword>
<evidence type="ECO:0000256" key="1">
    <source>
        <dbReference type="ARBA" id="ARBA00004141"/>
    </source>
</evidence>
<feature type="transmembrane region" description="Helical" evidence="5">
    <location>
        <begin position="148"/>
        <end position="169"/>
    </location>
</feature>
<dbReference type="Proteomes" id="UP000290243">
    <property type="component" value="Chromosome"/>
</dbReference>
<dbReference type="EMBL" id="LR215037">
    <property type="protein sequence ID" value="VEU75192.1"/>
    <property type="molecule type" value="Genomic_DNA"/>
</dbReference>
<feature type="transmembrane region" description="Helical" evidence="5">
    <location>
        <begin position="12"/>
        <end position="35"/>
    </location>
</feature>
<dbReference type="Pfam" id="PF06271">
    <property type="entry name" value="RDD"/>
    <property type="match status" value="1"/>
</dbReference>
<dbReference type="GO" id="GO:0016020">
    <property type="term" value="C:membrane"/>
    <property type="evidence" value="ECO:0007669"/>
    <property type="project" value="UniProtKB-SubCell"/>
</dbReference>
<protein>
    <submittedName>
        <fullName evidence="7">RDD family</fullName>
    </submittedName>
</protein>
<evidence type="ECO:0000259" key="6">
    <source>
        <dbReference type="Pfam" id="PF06271"/>
    </source>
</evidence>
<evidence type="ECO:0000256" key="3">
    <source>
        <dbReference type="ARBA" id="ARBA00022989"/>
    </source>
</evidence>
<accession>A0A449B3L7</accession>
<evidence type="ECO:0000313" key="7">
    <source>
        <dbReference type="EMBL" id="VEU75192.1"/>
    </source>
</evidence>
<dbReference type="RefSeq" id="WP_165255913.1">
    <property type="nucleotide sequence ID" value="NZ_LR215037.1"/>
</dbReference>
<feature type="transmembrane region" description="Helical" evidence="5">
    <location>
        <begin position="102"/>
        <end position="121"/>
    </location>
</feature>
<evidence type="ECO:0000256" key="5">
    <source>
        <dbReference type="SAM" id="Phobius"/>
    </source>
</evidence>
<keyword evidence="4 5" id="KW-0472">Membrane</keyword>
<organism evidence="7 8">
    <name type="scientific">Mycoplasmopsis maculosa</name>
    <dbReference type="NCBI Taxonomy" id="114885"/>
    <lineage>
        <taxon>Bacteria</taxon>
        <taxon>Bacillati</taxon>
        <taxon>Mycoplasmatota</taxon>
        <taxon>Mycoplasmoidales</taxon>
        <taxon>Metamycoplasmataceae</taxon>
        <taxon>Mycoplasmopsis</taxon>
    </lineage>
</organism>
<sequence>MLHKNVSFWRRLFQRFIDIFLFFALIFISFYFIVIFNQKKGLKISSYYSFLIVSLFISLFYFLFIPLFYKLKTIGMLITNVQFILNNKTKNKIKYLFFIKRLIFTLFISIFIILIFLFFIYPSDLPTFLTFLSKRSNTKFKFLLVEKLISITMSILAFLFFADVLFLAVNKKKISIFDYLTQSRLVYIKHFNISKTKKTVLLPFKSKNVNFIINE</sequence>
<dbReference type="KEGG" id="mmau:NCTC10168_00106"/>
<gene>
    <name evidence="7" type="ORF">NCTC10168_00106</name>
</gene>
<keyword evidence="2 5" id="KW-0812">Transmembrane</keyword>
<reference evidence="7 8" key="1">
    <citation type="submission" date="2019-01" db="EMBL/GenBank/DDBJ databases">
        <authorList>
            <consortium name="Pathogen Informatics"/>
        </authorList>
    </citation>
    <scope>NUCLEOTIDE SEQUENCE [LARGE SCALE GENOMIC DNA]</scope>
    <source>
        <strain evidence="7 8">NCTC10168</strain>
    </source>
</reference>
<proteinExistence type="predicted"/>
<evidence type="ECO:0000256" key="4">
    <source>
        <dbReference type="ARBA" id="ARBA00023136"/>
    </source>
</evidence>